<gene>
    <name evidence="1" type="ORF">PF005_g31372</name>
</gene>
<dbReference type="AlphaFoldDB" id="A0A6A3V4Z6"/>
<accession>A0A6A3V4Z6</accession>
<comment type="caution">
    <text evidence="1">The sequence shown here is derived from an EMBL/GenBank/DDBJ whole genome shotgun (WGS) entry which is preliminary data.</text>
</comment>
<reference evidence="1 2" key="1">
    <citation type="submission" date="2018-08" db="EMBL/GenBank/DDBJ databases">
        <title>Genomic investigation of the strawberry pathogen Phytophthora fragariae indicates pathogenicity is determined by transcriptional variation in three key races.</title>
        <authorList>
            <person name="Adams T.M."/>
            <person name="Armitage A.D."/>
            <person name="Sobczyk M.K."/>
            <person name="Bates H.J."/>
            <person name="Dunwell J.M."/>
            <person name="Nellist C.F."/>
            <person name="Harrison R.J."/>
        </authorList>
    </citation>
    <scope>NUCLEOTIDE SEQUENCE [LARGE SCALE GENOMIC DNA]</scope>
    <source>
        <strain evidence="1 2">NOV-27</strain>
    </source>
</reference>
<evidence type="ECO:0000313" key="2">
    <source>
        <dbReference type="Proteomes" id="UP000433483"/>
    </source>
</evidence>
<dbReference type="EMBL" id="QXGB01006301">
    <property type="protein sequence ID" value="KAE9161098.1"/>
    <property type="molecule type" value="Genomic_DNA"/>
</dbReference>
<name>A0A6A3V4Z6_9STRA</name>
<protein>
    <submittedName>
        <fullName evidence="1">Uncharacterized protein</fullName>
    </submittedName>
</protein>
<dbReference type="Proteomes" id="UP000433483">
    <property type="component" value="Unassembled WGS sequence"/>
</dbReference>
<evidence type="ECO:0000313" key="1">
    <source>
        <dbReference type="EMBL" id="KAE9161098.1"/>
    </source>
</evidence>
<organism evidence="1 2">
    <name type="scientific">Phytophthora fragariae</name>
    <dbReference type="NCBI Taxonomy" id="53985"/>
    <lineage>
        <taxon>Eukaryota</taxon>
        <taxon>Sar</taxon>
        <taxon>Stramenopiles</taxon>
        <taxon>Oomycota</taxon>
        <taxon>Peronosporomycetes</taxon>
        <taxon>Peronosporales</taxon>
        <taxon>Peronosporaceae</taxon>
        <taxon>Phytophthora</taxon>
    </lineage>
</organism>
<keyword evidence="2" id="KW-1185">Reference proteome</keyword>
<proteinExistence type="predicted"/>
<sequence>MATRTRDLASRLLRSQVQHADVAMGLPAVLAALLLTDLAVALPVELAAAAMATRTPGSASKLLVATELLADLAVGPPEDLVSASKPLGPAVLRTDLAFKLLLTEIDAKLLEGLLRCVAVDEL</sequence>